<dbReference type="EMBL" id="LR862134">
    <property type="protein sequence ID" value="CAD1839700.1"/>
    <property type="molecule type" value="Genomic_DNA"/>
</dbReference>
<dbReference type="GO" id="GO:0003700">
    <property type="term" value="F:DNA-binding transcription factor activity"/>
    <property type="evidence" value="ECO:0007669"/>
    <property type="project" value="UniProtKB-UniRule"/>
</dbReference>
<dbReference type="InterPro" id="IPR045174">
    <property type="entry name" value="Dof"/>
</dbReference>
<dbReference type="GO" id="GO:0003677">
    <property type="term" value="F:DNA binding"/>
    <property type="evidence" value="ECO:0007669"/>
    <property type="project" value="UniProtKB-UniRule"/>
</dbReference>
<evidence type="ECO:0000256" key="9">
    <source>
        <dbReference type="RuleBase" id="RU369094"/>
    </source>
</evidence>
<keyword evidence="4 9" id="KW-0805">Transcription regulation</keyword>
<evidence type="ECO:0000256" key="1">
    <source>
        <dbReference type="ARBA" id="ARBA00022723"/>
    </source>
</evidence>
<dbReference type="PANTHER" id="PTHR31992:SF193">
    <property type="entry name" value="DOF ZINC FINGER PROTEIN DOF3.6"/>
    <property type="match status" value="1"/>
</dbReference>
<organism evidence="12">
    <name type="scientific">Ananas comosus var. bracteatus</name>
    <name type="common">red pineapple</name>
    <dbReference type="NCBI Taxonomy" id="296719"/>
    <lineage>
        <taxon>Eukaryota</taxon>
        <taxon>Viridiplantae</taxon>
        <taxon>Streptophyta</taxon>
        <taxon>Embryophyta</taxon>
        <taxon>Tracheophyta</taxon>
        <taxon>Spermatophyta</taxon>
        <taxon>Magnoliopsida</taxon>
        <taxon>Liliopsida</taxon>
        <taxon>Poales</taxon>
        <taxon>Bromeliaceae</taxon>
        <taxon>Bromelioideae</taxon>
        <taxon>Ananas</taxon>
    </lineage>
</organism>
<keyword evidence="7 8" id="KW-0539">Nucleus</keyword>
<feature type="compositionally biased region" description="Pro residues" evidence="10">
    <location>
        <begin position="163"/>
        <end position="172"/>
    </location>
</feature>
<sequence>MKQMFGFRGAASSPATPGATGDPRNPSRTPLPSEVAPWRSAPRSRFIFVFLYYGLHHALRPRAWQLRPAALPGLARWLAKIPQPEPALKCPRCDSTNTKFCYFNNYSISQPLYFCKTCRRYWIRATPQRGAAAAGARDPRRPRGEPRVRGGRVPELQHQASDPPAPAAVPPIPPRRAVPPLFLCNFAAGDDFEARRQR</sequence>
<evidence type="ECO:0000256" key="3">
    <source>
        <dbReference type="ARBA" id="ARBA00022833"/>
    </source>
</evidence>
<feature type="compositionally biased region" description="Basic and acidic residues" evidence="10">
    <location>
        <begin position="137"/>
        <end position="148"/>
    </location>
</feature>
<dbReference type="InterPro" id="IPR003851">
    <property type="entry name" value="Znf_Dof"/>
</dbReference>
<evidence type="ECO:0000256" key="8">
    <source>
        <dbReference type="PROSITE-ProRule" id="PRU00071"/>
    </source>
</evidence>
<protein>
    <recommendedName>
        <fullName evidence="9">Dof zinc finger protein</fullName>
    </recommendedName>
</protein>
<proteinExistence type="predicted"/>
<dbReference type="GO" id="GO:0008270">
    <property type="term" value="F:zinc ion binding"/>
    <property type="evidence" value="ECO:0007669"/>
    <property type="project" value="UniProtKB-KW"/>
</dbReference>
<evidence type="ECO:0000256" key="2">
    <source>
        <dbReference type="ARBA" id="ARBA00022771"/>
    </source>
</evidence>
<evidence type="ECO:0000313" key="12">
    <source>
        <dbReference type="EMBL" id="CAD1839700.1"/>
    </source>
</evidence>
<name>A0A6V7Q9I2_ANACO</name>
<evidence type="ECO:0000256" key="6">
    <source>
        <dbReference type="ARBA" id="ARBA00023163"/>
    </source>
</evidence>
<comment type="subcellular location">
    <subcellularLocation>
        <location evidence="8 9">Nucleus</location>
    </subcellularLocation>
</comment>
<feature type="region of interest" description="Disordered" evidence="10">
    <location>
        <begin position="132"/>
        <end position="172"/>
    </location>
</feature>
<reference evidence="12" key="1">
    <citation type="submission" date="2020-07" db="EMBL/GenBank/DDBJ databases">
        <authorList>
            <person name="Lin J."/>
        </authorList>
    </citation>
    <scope>NUCLEOTIDE SEQUENCE</scope>
</reference>
<evidence type="ECO:0000259" key="11">
    <source>
        <dbReference type="PROSITE" id="PS50884"/>
    </source>
</evidence>
<evidence type="ECO:0000256" key="7">
    <source>
        <dbReference type="ARBA" id="ARBA00023242"/>
    </source>
</evidence>
<dbReference type="PANTHER" id="PTHR31992">
    <property type="entry name" value="DOF ZINC FINGER PROTEIN DOF1.4-RELATED"/>
    <property type="match status" value="1"/>
</dbReference>
<keyword evidence="2 8" id="KW-0863">Zinc-finger</keyword>
<comment type="function">
    <text evidence="9">Transcription factor that binds specifically to a 5'-AA[AG]G-3' consensus core sequence.</text>
</comment>
<accession>A0A6V7Q9I2</accession>
<feature type="region of interest" description="Disordered" evidence="10">
    <location>
        <begin position="1"/>
        <end position="36"/>
    </location>
</feature>
<feature type="domain" description="Dof-type" evidence="11">
    <location>
        <begin position="88"/>
        <end position="142"/>
    </location>
</feature>
<keyword evidence="6 9" id="KW-0804">Transcription</keyword>
<keyword evidence="5 8" id="KW-0238">DNA-binding</keyword>
<dbReference type="PROSITE" id="PS50884">
    <property type="entry name" value="ZF_DOF_2"/>
    <property type="match status" value="1"/>
</dbReference>
<evidence type="ECO:0000256" key="4">
    <source>
        <dbReference type="ARBA" id="ARBA00023015"/>
    </source>
</evidence>
<gene>
    <name evidence="12" type="ORF">CB5_LOCUS22911</name>
</gene>
<evidence type="ECO:0000256" key="5">
    <source>
        <dbReference type="ARBA" id="ARBA00023125"/>
    </source>
</evidence>
<keyword evidence="1 9" id="KW-0479">Metal-binding</keyword>
<dbReference type="Pfam" id="PF02701">
    <property type="entry name" value="Zn_ribbon_Dof"/>
    <property type="match status" value="1"/>
</dbReference>
<keyword evidence="3 9" id="KW-0862">Zinc</keyword>
<evidence type="ECO:0000256" key="10">
    <source>
        <dbReference type="SAM" id="MobiDB-lite"/>
    </source>
</evidence>
<dbReference type="AlphaFoldDB" id="A0A6V7Q9I2"/>
<dbReference type="GO" id="GO:0005634">
    <property type="term" value="C:nucleus"/>
    <property type="evidence" value="ECO:0007669"/>
    <property type="project" value="UniProtKB-SubCell"/>
</dbReference>